<keyword evidence="2" id="KW-1185">Reference proteome</keyword>
<dbReference type="AlphaFoldDB" id="A0A1H1QQG2"/>
<gene>
    <name evidence="1" type="ORF">SAMN04488552_2598</name>
</gene>
<name>A0A1H1QQG2_9FLAO</name>
<dbReference type="EMBL" id="LT629745">
    <property type="protein sequence ID" value="SDS25732.1"/>
    <property type="molecule type" value="Genomic_DNA"/>
</dbReference>
<sequence>MKKFLLLGLTVFCLSCSVENDEINELEISEVNLITSNDGCTIYELQFADEATLEVRNFYDYLEVSVINLGENQFNSLSIHFAETENEFPRTGKGDLNASKFYYSQNVDKGIDEVKVNFTFDELGLTVGDEILITSIAEFGSGKNKSKIIATDSELTDGTYYFKYLVEEFKYYAGNDHIREITLSDAVAIPSWDEVRKLYAGMLDPGVPKNSGVYNPSIWDIINDFNDPNRASKVDDYTTIYTLGSGECSDSVELTLKVVPDPL</sequence>
<dbReference type="RefSeq" id="WP_157717409.1">
    <property type="nucleotide sequence ID" value="NZ_LT629745.1"/>
</dbReference>
<dbReference type="STRING" id="1250231.SAMN04488552_2598"/>
<reference evidence="1 2" key="1">
    <citation type="submission" date="2016-10" db="EMBL/GenBank/DDBJ databases">
        <authorList>
            <person name="Varghese N."/>
            <person name="Submissions S."/>
        </authorList>
    </citation>
    <scope>NUCLEOTIDE SEQUENCE [LARGE SCALE GENOMIC DNA]</scope>
    <source>
        <strain evidence="1 2">Mar_2010_102</strain>
    </source>
</reference>
<proteinExistence type="predicted"/>
<evidence type="ECO:0000313" key="2">
    <source>
        <dbReference type="Proteomes" id="UP000198858"/>
    </source>
</evidence>
<organism evidence="1 2">
    <name type="scientific">Christiangramia echinicola</name>
    <dbReference type="NCBI Taxonomy" id="279359"/>
    <lineage>
        <taxon>Bacteria</taxon>
        <taxon>Pseudomonadati</taxon>
        <taxon>Bacteroidota</taxon>
        <taxon>Flavobacteriia</taxon>
        <taxon>Flavobacteriales</taxon>
        <taxon>Flavobacteriaceae</taxon>
        <taxon>Christiangramia</taxon>
    </lineage>
</organism>
<protein>
    <submittedName>
        <fullName evidence="1">Uncharacterized protein</fullName>
    </submittedName>
</protein>
<dbReference type="Proteomes" id="UP000198858">
    <property type="component" value="Chromosome I"/>
</dbReference>
<accession>A0A1H1QQG2</accession>
<evidence type="ECO:0000313" key="1">
    <source>
        <dbReference type="EMBL" id="SDS25732.1"/>
    </source>
</evidence>